<proteinExistence type="predicted"/>
<protein>
    <submittedName>
        <fullName evidence="3">ATP-binding protein</fullName>
    </submittedName>
</protein>
<accession>A0ABS0GYV5</accession>
<dbReference type="PANTHER" id="PTHR35526">
    <property type="entry name" value="ANTI-SIGMA-F FACTOR RSBW-RELATED"/>
    <property type="match status" value="1"/>
</dbReference>
<dbReference type="Proteomes" id="UP000638560">
    <property type="component" value="Unassembled WGS sequence"/>
</dbReference>
<dbReference type="InterPro" id="IPR050267">
    <property type="entry name" value="Anti-sigma-factor_SerPK"/>
</dbReference>
<gene>
    <name evidence="3" type="ORF">I0C86_20910</name>
</gene>
<evidence type="ECO:0000313" key="3">
    <source>
        <dbReference type="EMBL" id="MBF9131403.1"/>
    </source>
</evidence>
<evidence type="ECO:0000313" key="4">
    <source>
        <dbReference type="Proteomes" id="UP000638560"/>
    </source>
</evidence>
<keyword evidence="3" id="KW-0067">ATP-binding</keyword>
<dbReference type="InterPro" id="IPR036890">
    <property type="entry name" value="HATPase_C_sf"/>
</dbReference>
<keyword evidence="1" id="KW-0418">Kinase</keyword>
<keyword evidence="1" id="KW-0808">Transferase</keyword>
<sequence length="146" mass="15894">MTDGPLHHQRTDTQHGPLLFQDDFDGVRVADVRRSLTECLLSAGFGGPRLDDFVTAINEVMTNAVRHGGGRGEIRLWRAEHLVCEIQDRGSGLADPLTVPHSRPRPSANGGMGLWLARELADLIDIRSGPDGVLVRLAMTSPPRQG</sequence>
<organism evidence="3 4">
    <name type="scientific">Plantactinospora alkalitolerans</name>
    <dbReference type="NCBI Taxonomy" id="2789879"/>
    <lineage>
        <taxon>Bacteria</taxon>
        <taxon>Bacillati</taxon>
        <taxon>Actinomycetota</taxon>
        <taxon>Actinomycetes</taxon>
        <taxon>Micromonosporales</taxon>
        <taxon>Micromonosporaceae</taxon>
        <taxon>Plantactinospora</taxon>
    </lineage>
</organism>
<evidence type="ECO:0000256" key="1">
    <source>
        <dbReference type="ARBA" id="ARBA00022527"/>
    </source>
</evidence>
<comment type="caution">
    <text evidence="3">The sequence shown here is derived from an EMBL/GenBank/DDBJ whole genome shotgun (WGS) entry which is preliminary data.</text>
</comment>
<dbReference type="SUPFAM" id="SSF55874">
    <property type="entry name" value="ATPase domain of HSP90 chaperone/DNA topoisomerase II/histidine kinase"/>
    <property type="match status" value="1"/>
</dbReference>
<dbReference type="EMBL" id="JADPUN010000195">
    <property type="protein sequence ID" value="MBF9131403.1"/>
    <property type="molecule type" value="Genomic_DNA"/>
</dbReference>
<name>A0ABS0GYV5_9ACTN</name>
<dbReference type="PANTHER" id="PTHR35526:SF3">
    <property type="entry name" value="ANTI-SIGMA-F FACTOR RSBW"/>
    <property type="match status" value="1"/>
</dbReference>
<reference evidence="3 4" key="1">
    <citation type="submission" date="2020-11" db="EMBL/GenBank/DDBJ databases">
        <title>A novel isolate from a Black sea contaminated sediment with potential to produce alkanes: Plantactinospora alkalitolerans sp. nov.</title>
        <authorList>
            <person name="Carro L."/>
            <person name="Veyisoglu A."/>
            <person name="Guven K."/>
            <person name="Schumann P."/>
            <person name="Klenk H.-P."/>
            <person name="Sahin N."/>
        </authorList>
    </citation>
    <scope>NUCLEOTIDE SEQUENCE [LARGE SCALE GENOMIC DNA]</scope>
    <source>
        <strain evidence="3 4">S1510</strain>
    </source>
</reference>
<feature type="domain" description="Histidine kinase/HSP90-like ATPase" evidence="2">
    <location>
        <begin position="28"/>
        <end position="138"/>
    </location>
</feature>
<dbReference type="Pfam" id="PF13581">
    <property type="entry name" value="HATPase_c_2"/>
    <property type="match status" value="1"/>
</dbReference>
<keyword evidence="1" id="KW-0723">Serine/threonine-protein kinase</keyword>
<keyword evidence="3" id="KW-0547">Nucleotide-binding</keyword>
<dbReference type="InterPro" id="IPR003594">
    <property type="entry name" value="HATPase_dom"/>
</dbReference>
<keyword evidence="4" id="KW-1185">Reference proteome</keyword>
<dbReference type="Gene3D" id="3.30.565.10">
    <property type="entry name" value="Histidine kinase-like ATPase, C-terminal domain"/>
    <property type="match status" value="1"/>
</dbReference>
<dbReference type="CDD" id="cd16936">
    <property type="entry name" value="HATPase_RsbW-like"/>
    <property type="match status" value="1"/>
</dbReference>
<dbReference type="GO" id="GO:0005524">
    <property type="term" value="F:ATP binding"/>
    <property type="evidence" value="ECO:0007669"/>
    <property type="project" value="UniProtKB-KW"/>
</dbReference>
<evidence type="ECO:0000259" key="2">
    <source>
        <dbReference type="Pfam" id="PF13581"/>
    </source>
</evidence>